<reference evidence="4 5" key="1">
    <citation type="submission" date="2014-03" db="EMBL/GenBank/DDBJ databases">
        <title>Draft Genome Sequences of Four Burkholderia Strains.</title>
        <authorList>
            <person name="Liu X.Y."/>
            <person name="Li C.X."/>
            <person name="Xu J.H."/>
        </authorList>
    </citation>
    <scope>NUCLEOTIDE SEQUENCE [LARGE SCALE GENOMIC DNA]</scope>
    <source>
        <strain evidence="4 5">OP-1</strain>
    </source>
</reference>
<accession>A0A656QBJ6</accession>
<proteinExistence type="predicted"/>
<dbReference type="Proteomes" id="UP000027451">
    <property type="component" value="Unassembled WGS sequence"/>
</dbReference>
<dbReference type="InterPro" id="IPR000644">
    <property type="entry name" value="CBS_dom"/>
</dbReference>
<keyword evidence="5" id="KW-1185">Reference proteome</keyword>
<sequence>MARPTLVRRSEVSMSIFILPKLRATVRDAISRLRFKYSHSGTAARWPIVGRPRDSRCNQLEQQARFRMLLEMSCAQVMHTPVTTVHGDATAGEALALLDKTGFKLLPVIDRERRLLGVVARDDLRPARQELQFASRAAGRHGGELIDEEVTVHAVMQSDVSTIDADTPISKVLPRFMANGHHHFPVVRNGAELVGMLTQSDLLMAVCGDR</sequence>
<organism evidence="4 5">
    <name type="scientific">Caballeronia zhejiangensis</name>
    <dbReference type="NCBI Taxonomy" id="871203"/>
    <lineage>
        <taxon>Bacteria</taxon>
        <taxon>Pseudomonadati</taxon>
        <taxon>Pseudomonadota</taxon>
        <taxon>Betaproteobacteria</taxon>
        <taxon>Burkholderiales</taxon>
        <taxon>Burkholderiaceae</taxon>
        <taxon>Caballeronia</taxon>
    </lineage>
</organism>
<dbReference type="Pfam" id="PF00571">
    <property type="entry name" value="CBS"/>
    <property type="match status" value="2"/>
</dbReference>
<feature type="domain" description="CBS" evidence="3">
    <location>
        <begin position="156"/>
        <end position="210"/>
    </location>
</feature>
<dbReference type="PANTHER" id="PTHR43080:SF29">
    <property type="entry name" value="OS02G0818000 PROTEIN"/>
    <property type="match status" value="1"/>
</dbReference>
<dbReference type="AlphaFoldDB" id="A0A656QBJ6"/>
<feature type="domain" description="CBS" evidence="3">
    <location>
        <begin position="78"/>
        <end position="135"/>
    </location>
</feature>
<dbReference type="EMBL" id="JFHD01000036">
    <property type="protein sequence ID" value="KDR26293.1"/>
    <property type="molecule type" value="Genomic_DNA"/>
</dbReference>
<evidence type="ECO:0000259" key="3">
    <source>
        <dbReference type="PROSITE" id="PS51371"/>
    </source>
</evidence>
<evidence type="ECO:0000256" key="1">
    <source>
        <dbReference type="ARBA" id="ARBA00023122"/>
    </source>
</evidence>
<evidence type="ECO:0000256" key="2">
    <source>
        <dbReference type="PROSITE-ProRule" id="PRU00703"/>
    </source>
</evidence>
<name>A0A656QBJ6_9BURK</name>
<protein>
    <recommendedName>
        <fullName evidence="3">CBS domain-containing protein</fullName>
    </recommendedName>
</protein>
<keyword evidence="1 2" id="KW-0129">CBS domain</keyword>
<gene>
    <name evidence="4" type="ORF">BG60_23705</name>
</gene>
<evidence type="ECO:0000313" key="4">
    <source>
        <dbReference type="EMBL" id="KDR26293.1"/>
    </source>
</evidence>
<dbReference type="Gene3D" id="3.10.580.10">
    <property type="entry name" value="CBS-domain"/>
    <property type="match status" value="1"/>
</dbReference>
<dbReference type="PROSITE" id="PS51371">
    <property type="entry name" value="CBS"/>
    <property type="match status" value="2"/>
</dbReference>
<dbReference type="InterPro" id="IPR051257">
    <property type="entry name" value="Diverse_CBS-Domain"/>
</dbReference>
<dbReference type="InterPro" id="IPR046342">
    <property type="entry name" value="CBS_dom_sf"/>
</dbReference>
<dbReference type="SUPFAM" id="SSF54631">
    <property type="entry name" value="CBS-domain pair"/>
    <property type="match status" value="1"/>
</dbReference>
<dbReference type="SMART" id="SM00116">
    <property type="entry name" value="CBS"/>
    <property type="match status" value="2"/>
</dbReference>
<evidence type="ECO:0000313" key="5">
    <source>
        <dbReference type="Proteomes" id="UP000027451"/>
    </source>
</evidence>
<comment type="caution">
    <text evidence="4">The sequence shown here is derived from an EMBL/GenBank/DDBJ whole genome shotgun (WGS) entry which is preliminary data.</text>
</comment>
<dbReference type="PANTHER" id="PTHR43080">
    <property type="entry name" value="CBS DOMAIN-CONTAINING PROTEIN CBSX3, MITOCHONDRIAL"/>
    <property type="match status" value="1"/>
</dbReference>